<dbReference type="PANTHER" id="PTHR23502">
    <property type="entry name" value="MAJOR FACILITATOR SUPERFAMILY"/>
    <property type="match status" value="1"/>
</dbReference>
<evidence type="ECO:0000313" key="7">
    <source>
        <dbReference type="EMBL" id="OIR07064.1"/>
    </source>
</evidence>
<dbReference type="GO" id="GO:0022857">
    <property type="term" value="F:transmembrane transporter activity"/>
    <property type="evidence" value="ECO:0007669"/>
    <property type="project" value="InterPro"/>
</dbReference>
<dbReference type="Pfam" id="PF07690">
    <property type="entry name" value="MFS_1"/>
    <property type="match status" value="1"/>
</dbReference>
<evidence type="ECO:0000256" key="3">
    <source>
        <dbReference type="ARBA" id="ARBA00022989"/>
    </source>
</evidence>
<feature type="transmembrane region" description="Helical" evidence="5">
    <location>
        <begin position="151"/>
        <end position="171"/>
    </location>
</feature>
<reference evidence="7" key="1">
    <citation type="submission" date="2016-10" db="EMBL/GenBank/DDBJ databases">
        <title>Sequence of Gallionella enrichment culture.</title>
        <authorList>
            <person name="Poehlein A."/>
            <person name="Muehling M."/>
            <person name="Daniel R."/>
        </authorList>
    </citation>
    <scope>NUCLEOTIDE SEQUENCE</scope>
</reference>
<gene>
    <name evidence="7" type="primary">ydhC_1</name>
    <name evidence="7" type="ORF">GALL_106510</name>
</gene>
<evidence type="ECO:0000256" key="4">
    <source>
        <dbReference type="ARBA" id="ARBA00023136"/>
    </source>
</evidence>
<keyword evidence="3 5" id="KW-1133">Transmembrane helix</keyword>
<dbReference type="SUPFAM" id="SSF103473">
    <property type="entry name" value="MFS general substrate transporter"/>
    <property type="match status" value="1"/>
</dbReference>
<protein>
    <submittedName>
        <fullName evidence="7">Inner membrane transport protein YdhC</fullName>
    </submittedName>
</protein>
<dbReference type="EMBL" id="MLJW01000039">
    <property type="protein sequence ID" value="OIR07064.1"/>
    <property type="molecule type" value="Genomic_DNA"/>
</dbReference>
<proteinExistence type="predicted"/>
<feature type="transmembrane region" description="Helical" evidence="5">
    <location>
        <begin position="288"/>
        <end position="307"/>
    </location>
</feature>
<dbReference type="InterPro" id="IPR011701">
    <property type="entry name" value="MFS"/>
</dbReference>
<dbReference type="PROSITE" id="PS50850">
    <property type="entry name" value="MFS"/>
    <property type="match status" value="1"/>
</dbReference>
<evidence type="ECO:0000256" key="5">
    <source>
        <dbReference type="SAM" id="Phobius"/>
    </source>
</evidence>
<keyword evidence="2 5" id="KW-0812">Transmembrane</keyword>
<dbReference type="PANTHER" id="PTHR23502:SF35">
    <property type="entry name" value="MAJOR FACILITATOR SUPERFAMILY (MFS) PROFILE DOMAIN-CONTAINING PROTEIN"/>
    <property type="match status" value="1"/>
</dbReference>
<feature type="domain" description="Major facilitator superfamily (MFS) profile" evidence="6">
    <location>
        <begin position="1"/>
        <end position="379"/>
    </location>
</feature>
<feature type="transmembrane region" description="Helical" evidence="5">
    <location>
        <begin position="31"/>
        <end position="51"/>
    </location>
</feature>
<feature type="transmembrane region" description="Helical" evidence="5">
    <location>
        <begin position="63"/>
        <end position="86"/>
    </location>
</feature>
<dbReference type="GO" id="GO:0005886">
    <property type="term" value="C:plasma membrane"/>
    <property type="evidence" value="ECO:0007669"/>
    <property type="project" value="TreeGrafter"/>
</dbReference>
<dbReference type="AlphaFoldDB" id="A0A1J5SSR7"/>
<feature type="transmembrane region" description="Helical" evidence="5">
    <location>
        <begin position="192"/>
        <end position="212"/>
    </location>
</feature>
<feature type="transmembrane region" description="Helical" evidence="5">
    <location>
        <begin position="125"/>
        <end position="145"/>
    </location>
</feature>
<dbReference type="InterPro" id="IPR036259">
    <property type="entry name" value="MFS_trans_sf"/>
</dbReference>
<evidence type="ECO:0000256" key="2">
    <source>
        <dbReference type="ARBA" id="ARBA00022692"/>
    </source>
</evidence>
<evidence type="ECO:0000259" key="6">
    <source>
        <dbReference type="PROSITE" id="PS50850"/>
    </source>
</evidence>
<comment type="caution">
    <text evidence="7">The sequence shown here is derived from an EMBL/GenBank/DDBJ whole genome shotgun (WGS) entry which is preliminary data.</text>
</comment>
<sequence length="390" mass="40705">MSTAAFLGPFTQTVYVPSLVEIGGYLHADMVLVNLTISIFTVILALSSFIVGPLADARGRRAVLLPGMLAFVAGSLICLFANSYWAFLAGRVVQACGISTGSVVAAAVIGDLYAPQERAQAMNTYQLLVFLGPVFGPIVGGLVAGYLHWQWAFGVLAAAGLAVAWYNAALLPETLARGGGGNRLTRAGIGRVIGNASARSILLIGFSQYYGYYVFLVFLPRLAGQFGLGSTGRGFAFVPLTAGILIGISGAKRWLGHCPGTRIMRLASYALAADVLLLWLLVAARALSLPALCGVLLIYGLLLGGSLPAQSTLLVNLFTAERATAMGIYNFTRFMGAAAGPLLGAFIAGAFGGAAMWAVLGALLLASAWVIQRALTDPFEPASLRQRPGL</sequence>
<name>A0A1J5SSR7_9ZZZZ</name>
<comment type="subcellular location">
    <subcellularLocation>
        <location evidence="1">Membrane</location>
        <topology evidence="1">Multi-pass membrane protein</topology>
    </subcellularLocation>
</comment>
<evidence type="ECO:0000256" key="1">
    <source>
        <dbReference type="ARBA" id="ARBA00004141"/>
    </source>
</evidence>
<feature type="transmembrane region" description="Helical" evidence="5">
    <location>
        <begin position="232"/>
        <end position="251"/>
    </location>
</feature>
<dbReference type="InterPro" id="IPR020846">
    <property type="entry name" value="MFS_dom"/>
</dbReference>
<feature type="transmembrane region" description="Helical" evidence="5">
    <location>
        <begin position="92"/>
        <end position="113"/>
    </location>
</feature>
<accession>A0A1J5SSR7</accession>
<organism evidence="7">
    <name type="scientific">mine drainage metagenome</name>
    <dbReference type="NCBI Taxonomy" id="410659"/>
    <lineage>
        <taxon>unclassified sequences</taxon>
        <taxon>metagenomes</taxon>
        <taxon>ecological metagenomes</taxon>
    </lineage>
</organism>
<keyword evidence="4 5" id="KW-0472">Membrane</keyword>
<feature type="transmembrane region" description="Helical" evidence="5">
    <location>
        <begin position="263"/>
        <end position="282"/>
    </location>
</feature>
<dbReference type="Gene3D" id="1.20.1720.10">
    <property type="entry name" value="Multidrug resistance protein D"/>
    <property type="match status" value="1"/>
</dbReference>